<reference evidence="3" key="1">
    <citation type="submission" date="2014-03" db="EMBL/GenBank/DDBJ databases">
        <title>The Genome Sequence of Puccinia striiformis f. sp. tritici PST-78.</title>
        <authorList>
            <consortium name="The Broad Institute Genome Sequencing Platform"/>
            <person name="Cuomo C."/>
            <person name="Hulbert S."/>
            <person name="Chen X."/>
            <person name="Walker B."/>
            <person name="Young S.K."/>
            <person name="Zeng Q."/>
            <person name="Gargeya S."/>
            <person name="Fitzgerald M."/>
            <person name="Haas B."/>
            <person name="Abouelleil A."/>
            <person name="Alvarado L."/>
            <person name="Arachchi H.M."/>
            <person name="Berlin A.M."/>
            <person name="Chapman S.B."/>
            <person name="Goldberg J."/>
            <person name="Griggs A."/>
            <person name="Gujja S."/>
            <person name="Hansen M."/>
            <person name="Howarth C."/>
            <person name="Imamovic A."/>
            <person name="Larimer J."/>
            <person name="McCowan C."/>
            <person name="Montmayeur A."/>
            <person name="Murphy C."/>
            <person name="Neiman D."/>
            <person name="Pearson M."/>
            <person name="Priest M."/>
            <person name="Roberts A."/>
            <person name="Saif S."/>
            <person name="Shea T."/>
            <person name="Sisk P."/>
            <person name="Sykes S."/>
            <person name="Wortman J."/>
            <person name="Nusbaum C."/>
            <person name="Birren B."/>
        </authorList>
    </citation>
    <scope>NUCLEOTIDE SEQUENCE [LARGE SCALE GENOMIC DNA]</scope>
    <source>
        <strain evidence="3">race PST-78</strain>
    </source>
</reference>
<sequence>MRFTVAAVASFTLLSSVSAGLPFGQLLSPGGGIPVVGGLIPGQTAGSGNVVACGNMLGSVLNVGALNTNTCGSTGNNQAGGNAIYCGNGVAPINVYLLNSNTCGQANGNQQPQPLYKRSVVINGEGEPGVKGFVVFKVIDLLNEGRFILIAGRIPTSPDSFVFFNCVLLLPSSFTLNVLLPQPVLLPFTHSF</sequence>
<feature type="signal peptide" evidence="1">
    <location>
        <begin position="1"/>
        <end position="19"/>
    </location>
</feature>
<feature type="chain" id="PRO_5005550802" description="Hydrophobin" evidence="1">
    <location>
        <begin position="20"/>
        <end position="192"/>
    </location>
</feature>
<name>A0A0L0VZJ4_9BASI</name>
<evidence type="ECO:0000256" key="1">
    <source>
        <dbReference type="SAM" id="SignalP"/>
    </source>
</evidence>
<gene>
    <name evidence="2" type="ORF">PSTG_02173</name>
</gene>
<protein>
    <recommendedName>
        <fullName evidence="4">Hydrophobin</fullName>
    </recommendedName>
</protein>
<evidence type="ECO:0000313" key="3">
    <source>
        <dbReference type="Proteomes" id="UP000054564"/>
    </source>
</evidence>
<proteinExistence type="predicted"/>
<evidence type="ECO:0008006" key="4">
    <source>
        <dbReference type="Google" id="ProtNLM"/>
    </source>
</evidence>
<keyword evidence="3" id="KW-1185">Reference proteome</keyword>
<keyword evidence="1" id="KW-0732">Signal</keyword>
<accession>A0A0L0VZJ4</accession>
<dbReference type="EMBL" id="AJIL01000011">
    <property type="protein sequence ID" value="KNF04688.1"/>
    <property type="molecule type" value="Genomic_DNA"/>
</dbReference>
<comment type="caution">
    <text evidence="2">The sequence shown here is derived from an EMBL/GenBank/DDBJ whole genome shotgun (WGS) entry which is preliminary data.</text>
</comment>
<dbReference type="AlphaFoldDB" id="A0A0L0VZJ4"/>
<organism evidence="2 3">
    <name type="scientific">Puccinia striiformis f. sp. tritici PST-78</name>
    <dbReference type="NCBI Taxonomy" id="1165861"/>
    <lineage>
        <taxon>Eukaryota</taxon>
        <taxon>Fungi</taxon>
        <taxon>Dikarya</taxon>
        <taxon>Basidiomycota</taxon>
        <taxon>Pucciniomycotina</taxon>
        <taxon>Pucciniomycetes</taxon>
        <taxon>Pucciniales</taxon>
        <taxon>Pucciniaceae</taxon>
        <taxon>Puccinia</taxon>
    </lineage>
</organism>
<dbReference type="Proteomes" id="UP000054564">
    <property type="component" value="Unassembled WGS sequence"/>
</dbReference>
<evidence type="ECO:0000313" key="2">
    <source>
        <dbReference type="EMBL" id="KNF04688.1"/>
    </source>
</evidence>